<organism evidence="2 3">
    <name type="scientific">Scopulibacillus cellulosilyticus</name>
    <dbReference type="NCBI Taxonomy" id="2665665"/>
    <lineage>
        <taxon>Bacteria</taxon>
        <taxon>Bacillati</taxon>
        <taxon>Bacillota</taxon>
        <taxon>Bacilli</taxon>
        <taxon>Bacillales</taxon>
        <taxon>Sporolactobacillaceae</taxon>
        <taxon>Scopulibacillus</taxon>
    </lineage>
</organism>
<feature type="transmembrane region" description="Helical" evidence="1">
    <location>
        <begin position="34"/>
        <end position="65"/>
    </location>
</feature>
<comment type="caution">
    <text evidence="2">The sequence shown here is derived from an EMBL/GenBank/DDBJ whole genome shotgun (WGS) entry which is preliminary data.</text>
</comment>
<protein>
    <submittedName>
        <fullName evidence="2">DUF2198 family protein</fullName>
    </submittedName>
</protein>
<gene>
    <name evidence="2" type="ORF">ACFQRG_12935</name>
</gene>
<proteinExistence type="predicted"/>
<keyword evidence="3" id="KW-1185">Reference proteome</keyword>
<evidence type="ECO:0000313" key="3">
    <source>
        <dbReference type="Proteomes" id="UP001596505"/>
    </source>
</evidence>
<dbReference type="Pfam" id="PF09964">
    <property type="entry name" value="DUF2198"/>
    <property type="match status" value="1"/>
</dbReference>
<dbReference type="Proteomes" id="UP001596505">
    <property type="component" value="Unassembled WGS sequence"/>
</dbReference>
<keyword evidence="1" id="KW-0812">Transmembrane</keyword>
<dbReference type="InterPro" id="IPR019242">
    <property type="entry name" value="DUF2198"/>
</dbReference>
<sequence length="72" mass="7951">MFLIIILAIFAPGLVTMALLRVTFNAYVGPILTLLITIVLLIRFAMPWYTIVLGILSVLAGYVLAKKMSLLK</sequence>
<keyword evidence="1" id="KW-1133">Transmembrane helix</keyword>
<keyword evidence="1" id="KW-0472">Membrane</keyword>
<evidence type="ECO:0000256" key="1">
    <source>
        <dbReference type="SAM" id="Phobius"/>
    </source>
</evidence>
<evidence type="ECO:0000313" key="2">
    <source>
        <dbReference type="EMBL" id="MFC7393860.1"/>
    </source>
</evidence>
<dbReference type="RefSeq" id="WP_380966616.1">
    <property type="nucleotide sequence ID" value="NZ_JBHTCO010000016.1"/>
</dbReference>
<dbReference type="EMBL" id="JBHTCO010000016">
    <property type="protein sequence ID" value="MFC7393860.1"/>
    <property type="molecule type" value="Genomic_DNA"/>
</dbReference>
<name>A0ABW2PZV9_9BACL</name>
<accession>A0ABW2PZV9</accession>
<reference evidence="3" key="1">
    <citation type="journal article" date="2019" name="Int. J. Syst. Evol. Microbiol.">
        <title>The Global Catalogue of Microorganisms (GCM) 10K type strain sequencing project: providing services to taxonomists for standard genome sequencing and annotation.</title>
        <authorList>
            <consortium name="The Broad Institute Genomics Platform"/>
            <consortium name="The Broad Institute Genome Sequencing Center for Infectious Disease"/>
            <person name="Wu L."/>
            <person name="Ma J."/>
        </authorList>
    </citation>
    <scope>NUCLEOTIDE SEQUENCE [LARGE SCALE GENOMIC DNA]</scope>
    <source>
        <strain evidence="3">CGMCC 1.16305</strain>
    </source>
</reference>